<accession>A0A166E7Q5</accession>
<keyword evidence="3" id="KW-1185">Reference proteome</keyword>
<feature type="compositionally biased region" description="Low complexity" evidence="1">
    <location>
        <begin position="298"/>
        <end position="311"/>
    </location>
</feature>
<name>A0A166E7Q5_9AGAM</name>
<gene>
    <name evidence="2" type="ORF">SISSUDRAFT_1032719</name>
</gene>
<sequence length="569" mass="61073">MFDQLVLAMAPEITETEPTHVSHKLNHHGQDHLVGRKTHTHSSIGHFKSYFNTGKKYVNETVTDWLSRIPGASTVINNAGNTINDNSCQSSVNASHTLNDSSSHVVAFHGVTEPILSAVVCHARRDSLGSQSTLSTDSSFSVAQSDSSTSVSSSDNALRYPFPTIPESPTLEDDMAPSSAVDSLGRHSGPSIAESAVCVETPSVAPPSREVELQSSSSPADELSSQVSSPGLSASPRLPVDDVGRKTELVAQRENHDAEPITRGSIAPVANPTTIPESPPQPPILPTRNEVEGDLAFSRTSRTSPSPTASPCLPSSPQSVKRGIEISDRAYYCSPPSAAQSLPPRSPVSTPSSPRVANHHVQAIDSTVGYSPRQSHAPLPYDSTQYHTAEPPAGFISSPRPSYCPPPSSMGMPTPCVSPGLRVVSLQPFPPPNAPLHAYESTGASTIAPRPSFPTPQTFAATRRTTDSQIYSYATNHYPHHMPPPGYSDSFQSTSFYDRNPPSTYFPSAQAALPDDFVYCETPQAQTFGLPQETFTNARGASGGRYPFNCPNLEYEETWSIRNSIQWES</sequence>
<feature type="region of interest" description="Disordered" evidence="1">
    <location>
        <begin position="335"/>
        <end position="355"/>
    </location>
</feature>
<feature type="compositionally biased region" description="Polar residues" evidence="1">
    <location>
        <begin position="213"/>
        <end position="232"/>
    </location>
</feature>
<feature type="compositionally biased region" description="Low complexity" evidence="1">
    <location>
        <begin position="341"/>
        <end position="355"/>
    </location>
</feature>
<dbReference type="Proteomes" id="UP000076798">
    <property type="component" value="Unassembled WGS sequence"/>
</dbReference>
<dbReference type="EMBL" id="KV428048">
    <property type="protein sequence ID" value="KZT39291.1"/>
    <property type="molecule type" value="Genomic_DNA"/>
</dbReference>
<evidence type="ECO:0000313" key="3">
    <source>
        <dbReference type="Proteomes" id="UP000076798"/>
    </source>
</evidence>
<evidence type="ECO:0000313" key="2">
    <source>
        <dbReference type="EMBL" id="KZT39291.1"/>
    </source>
</evidence>
<dbReference type="AlphaFoldDB" id="A0A166E7Q5"/>
<protein>
    <submittedName>
        <fullName evidence="2">Uncharacterized protein</fullName>
    </submittedName>
</protein>
<feature type="region of interest" description="Disordered" evidence="1">
    <location>
        <begin position="130"/>
        <end position="188"/>
    </location>
</feature>
<feature type="region of interest" description="Disordered" evidence="1">
    <location>
        <begin position="201"/>
        <end position="240"/>
    </location>
</feature>
<organism evidence="2 3">
    <name type="scientific">Sistotremastrum suecicum HHB10207 ss-3</name>
    <dbReference type="NCBI Taxonomy" id="1314776"/>
    <lineage>
        <taxon>Eukaryota</taxon>
        <taxon>Fungi</taxon>
        <taxon>Dikarya</taxon>
        <taxon>Basidiomycota</taxon>
        <taxon>Agaricomycotina</taxon>
        <taxon>Agaricomycetes</taxon>
        <taxon>Sistotremastrales</taxon>
        <taxon>Sistotremastraceae</taxon>
        <taxon>Sistotremastrum</taxon>
    </lineage>
</organism>
<evidence type="ECO:0000256" key="1">
    <source>
        <dbReference type="SAM" id="MobiDB-lite"/>
    </source>
</evidence>
<reference evidence="2 3" key="1">
    <citation type="journal article" date="2016" name="Mol. Biol. Evol.">
        <title>Comparative Genomics of Early-Diverging Mushroom-Forming Fungi Provides Insights into the Origins of Lignocellulose Decay Capabilities.</title>
        <authorList>
            <person name="Nagy L.G."/>
            <person name="Riley R."/>
            <person name="Tritt A."/>
            <person name="Adam C."/>
            <person name="Daum C."/>
            <person name="Floudas D."/>
            <person name="Sun H."/>
            <person name="Yadav J.S."/>
            <person name="Pangilinan J."/>
            <person name="Larsson K.H."/>
            <person name="Matsuura K."/>
            <person name="Barry K."/>
            <person name="Labutti K."/>
            <person name="Kuo R."/>
            <person name="Ohm R.A."/>
            <person name="Bhattacharya S.S."/>
            <person name="Shirouzu T."/>
            <person name="Yoshinaga Y."/>
            <person name="Martin F.M."/>
            <person name="Grigoriev I.V."/>
            <person name="Hibbett D.S."/>
        </authorList>
    </citation>
    <scope>NUCLEOTIDE SEQUENCE [LARGE SCALE GENOMIC DNA]</scope>
    <source>
        <strain evidence="2 3">HHB10207 ss-3</strain>
    </source>
</reference>
<feature type="region of interest" description="Disordered" evidence="1">
    <location>
        <begin position="252"/>
        <end position="319"/>
    </location>
</feature>
<feature type="compositionally biased region" description="Low complexity" evidence="1">
    <location>
        <begin position="130"/>
        <end position="154"/>
    </location>
</feature>
<proteinExistence type="predicted"/>